<dbReference type="SUPFAM" id="SSF56784">
    <property type="entry name" value="HAD-like"/>
    <property type="match status" value="1"/>
</dbReference>
<dbReference type="InterPro" id="IPR036412">
    <property type="entry name" value="HAD-like_sf"/>
</dbReference>
<dbReference type="GO" id="GO:0016787">
    <property type="term" value="F:hydrolase activity"/>
    <property type="evidence" value="ECO:0007669"/>
    <property type="project" value="UniProtKB-KW"/>
</dbReference>
<evidence type="ECO:0000313" key="1">
    <source>
        <dbReference type="EMBL" id="AXA37375.1"/>
    </source>
</evidence>
<dbReference type="AlphaFoldDB" id="A0A2Z4YAG5"/>
<dbReference type="NCBIfam" id="TIGR01509">
    <property type="entry name" value="HAD-SF-IA-v3"/>
    <property type="match status" value="1"/>
</dbReference>
<dbReference type="SFLD" id="SFLDG01129">
    <property type="entry name" value="C1.5:_HAD__Beta-PGM__Phosphata"/>
    <property type="match status" value="1"/>
</dbReference>
<dbReference type="CDD" id="cd16415">
    <property type="entry name" value="HAD_dREG-2_like"/>
    <property type="match status" value="1"/>
</dbReference>
<dbReference type="NCBIfam" id="TIGR01549">
    <property type="entry name" value="HAD-SF-IA-v1"/>
    <property type="match status" value="1"/>
</dbReference>
<dbReference type="PANTHER" id="PTHR46191">
    <property type="match status" value="1"/>
</dbReference>
<accession>A0A2Z4YAG5</accession>
<proteinExistence type="predicted"/>
<dbReference type="EMBL" id="CP030759">
    <property type="protein sequence ID" value="AXA37375.1"/>
    <property type="molecule type" value="Genomic_DNA"/>
</dbReference>
<organism evidence="1 2">
    <name type="scientific">Sumerlaea chitinivorans</name>
    <dbReference type="NCBI Taxonomy" id="2250252"/>
    <lineage>
        <taxon>Bacteria</taxon>
        <taxon>Candidatus Sumerlaeota</taxon>
        <taxon>Candidatus Sumerlaeia</taxon>
        <taxon>Candidatus Sumerlaeales</taxon>
        <taxon>Candidatus Sumerlaeaceae</taxon>
        <taxon>Candidatus Sumerlaea</taxon>
    </lineage>
</organism>
<dbReference type="Gene3D" id="1.10.150.720">
    <property type="entry name" value="Haloacid dehalogenase-like hydrolase"/>
    <property type="match status" value="1"/>
</dbReference>
<dbReference type="Gene3D" id="3.40.50.1000">
    <property type="entry name" value="HAD superfamily/HAD-like"/>
    <property type="match status" value="1"/>
</dbReference>
<dbReference type="InterPro" id="IPR051828">
    <property type="entry name" value="HAD-like_hydrolase_domain"/>
</dbReference>
<keyword evidence="1" id="KW-0378">Hydrolase</keyword>
<reference evidence="1 2" key="1">
    <citation type="submission" date="2018-05" db="EMBL/GenBank/DDBJ databases">
        <title>A metagenomic window into the 2 km-deep terrestrial subsurface aquifer revealed taxonomically and functionally diverse microbial community comprising novel uncultured bacterial lineages.</title>
        <authorList>
            <person name="Kadnikov V.V."/>
            <person name="Mardanov A.V."/>
            <person name="Beletsky A.V."/>
            <person name="Banks D."/>
            <person name="Pimenov N.V."/>
            <person name="Frank Y.A."/>
            <person name="Karnachuk O.V."/>
            <person name="Ravin N.V."/>
        </authorList>
    </citation>
    <scope>NUCLEOTIDE SEQUENCE [LARGE SCALE GENOMIC DNA]</scope>
    <source>
        <strain evidence="1">BY</strain>
    </source>
</reference>
<protein>
    <submittedName>
        <fullName evidence="1">HAD-superfamily hydrolase, subfamily IA, variant 1</fullName>
    </submittedName>
</protein>
<dbReference type="SFLD" id="SFLDS00003">
    <property type="entry name" value="Haloacid_Dehalogenase"/>
    <property type="match status" value="1"/>
</dbReference>
<gene>
    <name evidence="1" type="ORF">BRCON_2633</name>
</gene>
<dbReference type="InterPro" id="IPR044924">
    <property type="entry name" value="HAD-SF_hydro_IA_REG-2-like_cap"/>
</dbReference>
<dbReference type="Pfam" id="PF00702">
    <property type="entry name" value="Hydrolase"/>
    <property type="match status" value="1"/>
</dbReference>
<dbReference type="InterPro" id="IPR023214">
    <property type="entry name" value="HAD_sf"/>
</dbReference>
<dbReference type="InterPro" id="IPR006439">
    <property type="entry name" value="HAD-SF_hydro_IA"/>
</dbReference>
<dbReference type="Proteomes" id="UP000262583">
    <property type="component" value="Chromosome"/>
</dbReference>
<dbReference type="KEGG" id="schv:BRCON_2633"/>
<evidence type="ECO:0000313" key="2">
    <source>
        <dbReference type="Proteomes" id="UP000262583"/>
    </source>
</evidence>
<dbReference type="PANTHER" id="PTHR46191:SF2">
    <property type="entry name" value="HALOACID DEHALOGENASE-LIKE HYDROLASE DOMAIN-CONTAINING PROTEIN 3"/>
    <property type="match status" value="1"/>
</dbReference>
<name>A0A2Z4YAG5_SUMC1</name>
<sequence>MRTGRFEWVFFDAGGTLLGTNPDQEHWYEHFFIEACAEQGYRPCLEEVHAALNHAAATCRVHPRCSTPEQVRAYWQHIYTSVFAHLLPQRDATALANHYIERFERGEFVELFADTLPALEILRKRGVRKAIVSNFGTYLEDFLRRCAIAHEFEFAVISAAEGCEKPDPAIFHRALERAGTSPDRVLYVGDSLEEDYHAARAIGLQAVLIDRHDRHRQLQDVRRIRDLREIVQFLQAS</sequence>